<feature type="compositionally biased region" description="Polar residues" evidence="1">
    <location>
        <begin position="254"/>
        <end position="264"/>
    </location>
</feature>
<proteinExistence type="predicted"/>
<evidence type="ECO:0000256" key="1">
    <source>
        <dbReference type="SAM" id="MobiDB-lite"/>
    </source>
</evidence>
<evidence type="ECO:0000313" key="3">
    <source>
        <dbReference type="Proteomes" id="UP000023152"/>
    </source>
</evidence>
<feature type="non-terminal residue" evidence="2">
    <location>
        <position position="1"/>
    </location>
</feature>
<keyword evidence="3" id="KW-1185">Reference proteome</keyword>
<dbReference type="EMBL" id="ASPP01022415">
    <property type="protein sequence ID" value="ETO11495.1"/>
    <property type="molecule type" value="Genomic_DNA"/>
</dbReference>
<reference evidence="2 3" key="1">
    <citation type="journal article" date="2013" name="Curr. Biol.">
        <title>The Genome of the Foraminiferan Reticulomyxa filosa.</title>
        <authorList>
            <person name="Glockner G."/>
            <person name="Hulsmann N."/>
            <person name="Schleicher M."/>
            <person name="Noegel A.A."/>
            <person name="Eichinger L."/>
            <person name="Gallinger C."/>
            <person name="Pawlowski J."/>
            <person name="Sierra R."/>
            <person name="Euteneuer U."/>
            <person name="Pillet L."/>
            <person name="Moustafa A."/>
            <person name="Platzer M."/>
            <person name="Groth M."/>
            <person name="Szafranski K."/>
            <person name="Schliwa M."/>
        </authorList>
    </citation>
    <scope>NUCLEOTIDE SEQUENCE [LARGE SCALE GENOMIC DNA]</scope>
</reference>
<dbReference type="Gene3D" id="3.40.50.1240">
    <property type="entry name" value="Phosphoglycerate mutase-like"/>
    <property type="match status" value="1"/>
</dbReference>
<comment type="caution">
    <text evidence="2">The sequence shown here is derived from an EMBL/GenBank/DDBJ whole genome shotgun (WGS) entry which is preliminary data.</text>
</comment>
<name>X6MEM5_RETFI</name>
<protein>
    <submittedName>
        <fullName evidence="2">Uncharacterized protein</fullName>
    </submittedName>
</protein>
<sequence length="518" mass="57348">NDNENVLEEKTNMKEEYLEPMTEEYIKKVLIGAEEVKEESCIVASNLRRAISTAMISLWYRLEKKKTEPIKVLSSLQELGFNADTRSSVSKDKKVSASRHETESGLLDDLHINIKECYEKRLDMTYCEVDPSSTNNKTPQQRMHDFVSFLFANTTPHVVIAVGHSFWFQTFFKTFLPSHVKEHSLPLPLREHKIKNSRVVAFRICKLFPLCTDVAAYTLPNNCNDRFVIALQTISSLGRDIMEVANAHHKETNAPASKSSSLIFGTTRRKPSSPVGLKQSETILASTPVDSSPSETNLPANGFATQDVSDIDIETDTEHNSRLPHSHPLHFSRSNSNFRTLSLHQRADPNLVGRYKSASEIVVRPPVPAYNPPPVPLQTPVRQISNQDSEQSESDQDAAVPTPVSAPAPVPIPVPIPVPVSAPAPVPVSVLNPKPPQSNIKKRLVQFFGPSRDVPPLPTAMQIVPQEAVNTAKTEPAQETAGIAKTEPVQEIINTANTEPAQETATEQPPPNNENKPE</sequence>
<feature type="region of interest" description="Disordered" evidence="1">
    <location>
        <begin position="366"/>
        <end position="406"/>
    </location>
</feature>
<feature type="compositionally biased region" description="Pro residues" evidence="1">
    <location>
        <begin position="366"/>
        <end position="377"/>
    </location>
</feature>
<organism evidence="2 3">
    <name type="scientific">Reticulomyxa filosa</name>
    <dbReference type="NCBI Taxonomy" id="46433"/>
    <lineage>
        <taxon>Eukaryota</taxon>
        <taxon>Sar</taxon>
        <taxon>Rhizaria</taxon>
        <taxon>Retaria</taxon>
        <taxon>Foraminifera</taxon>
        <taxon>Monothalamids</taxon>
        <taxon>Reticulomyxidae</taxon>
        <taxon>Reticulomyxa</taxon>
    </lineage>
</organism>
<dbReference type="AlphaFoldDB" id="X6MEM5"/>
<dbReference type="OrthoDB" id="496981at2759"/>
<dbReference type="SUPFAM" id="SSF53254">
    <property type="entry name" value="Phosphoglycerate mutase-like"/>
    <property type="match status" value="1"/>
</dbReference>
<evidence type="ECO:0000313" key="2">
    <source>
        <dbReference type="EMBL" id="ETO11495.1"/>
    </source>
</evidence>
<accession>X6MEM5</accession>
<feature type="region of interest" description="Disordered" evidence="1">
    <location>
        <begin position="249"/>
        <end position="278"/>
    </location>
</feature>
<gene>
    <name evidence="2" type="ORF">RFI_25881</name>
</gene>
<feature type="region of interest" description="Disordered" evidence="1">
    <location>
        <begin position="470"/>
        <end position="518"/>
    </location>
</feature>
<dbReference type="Proteomes" id="UP000023152">
    <property type="component" value="Unassembled WGS sequence"/>
</dbReference>
<feature type="compositionally biased region" description="Polar residues" evidence="1">
    <location>
        <begin position="492"/>
        <end position="506"/>
    </location>
</feature>
<dbReference type="InterPro" id="IPR029033">
    <property type="entry name" value="His_PPase_superfam"/>
</dbReference>